<evidence type="ECO:0000256" key="1">
    <source>
        <dbReference type="ARBA" id="ARBA00004141"/>
    </source>
</evidence>
<proteinExistence type="predicted"/>
<dbReference type="Proteomes" id="UP000309937">
    <property type="component" value="Unassembled WGS sequence"/>
</dbReference>
<evidence type="ECO:0000256" key="3">
    <source>
        <dbReference type="ARBA" id="ARBA00022989"/>
    </source>
</evidence>
<evidence type="ECO:0000256" key="2">
    <source>
        <dbReference type="ARBA" id="ARBA00022692"/>
    </source>
</evidence>
<gene>
    <name evidence="6" type="ORF">C9Z68_15490</name>
</gene>
<keyword evidence="2" id="KW-0812">Transmembrane</keyword>
<evidence type="ECO:0000259" key="5">
    <source>
        <dbReference type="Pfam" id="PF04932"/>
    </source>
</evidence>
<dbReference type="RefSeq" id="WP_001355046.1">
    <property type="nucleotide sequence ID" value="NZ_CP169309.1"/>
</dbReference>
<protein>
    <submittedName>
        <fullName evidence="6">O-antigen ligase family protein</fullName>
    </submittedName>
</protein>
<evidence type="ECO:0000313" key="6">
    <source>
        <dbReference type="EMBL" id="TJQ12793.1"/>
    </source>
</evidence>
<reference evidence="6 7" key="1">
    <citation type="submission" date="2018-12" db="EMBL/GenBank/DDBJ databases">
        <title>Food and Water Safety Consortium.</title>
        <authorList>
            <person name="Tyson S."/>
            <person name="Peterson C.-L."/>
            <person name="Olson A."/>
            <person name="Tyler S."/>
            <person name="Cabral J."/>
            <person name="Lynch T."/>
            <person name="Knox N."/>
            <person name="Van Domselaar G."/>
            <person name="Graham M."/>
        </authorList>
    </citation>
    <scope>NUCLEOTIDE SEQUENCE [LARGE SCALE GENOMIC DNA]</scope>
    <source>
        <strain evidence="6 7">FWSEC0118</strain>
    </source>
</reference>
<dbReference type="GO" id="GO:0016020">
    <property type="term" value="C:membrane"/>
    <property type="evidence" value="ECO:0007669"/>
    <property type="project" value="UniProtKB-SubCell"/>
</dbReference>
<feature type="domain" description="O-antigen ligase-related" evidence="5">
    <location>
        <begin position="205"/>
        <end position="354"/>
    </location>
</feature>
<accession>A0A0L7AHA2</accession>
<dbReference type="PANTHER" id="PTHR37422:SF17">
    <property type="entry name" value="O-ANTIGEN LIGASE"/>
    <property type="match status" value="1"/>
</dbReference>
<name>A0A0L7AHA2_ECOLX</name>
<dbReference type="InterPro" id="IPR051533">
    <property type="entry name" value="WaaL-like"/>
</dbReference>
<dbReference type="EMBL" id="RRGJ01000021">
    <property type="protein sequence ID" value="TJQ12793.1"/>
    <property type="molecule type" value="Genomic_DNA"/>
</dbReference>
<keyword evidence="4" id="KW-0472">Membrane</keyword>
<evidence type="ECO:0000313" key="7">
    <source>
        <dbReference type="Proteomes" id="UP000309937"/>
    </source>
</evidence>
<dbReference type="PANTHER" id="PTHR37422">
    <property type="entry name" value="TEICHURONIC ACID BIOSYNTHESIS PROTEIN TUAE"/>
    <property type="match status" value="1"/>
</dbReference>
<dbReference type="AlphaFoldDB" id="A0A0L7AHA2"/>
<comment type="subcellular location">
    <subcellularLocation>
        <location evidence="1">Membrane</location>
        <topology evidence="1">Multi-pass membrane protein</topology>
    </subcellularLocation>
</comment>
<comment type="caution">
    <text evidence="6">The sequence shown here is derived from an EMBL/GenBank/DDBJ whole genome shotgun (WGS) entry which is preliminary data.</text>
</comment>
<keyword evidence="6" id="KW-0436">Ligase</keyword>
<keyword evidence="3" id="KW-1133">Transmembrane helix</keyword>
<organism evidence="6 7">
    <name type="scientific">Escherichia coli</name>
    <dbReference type="NCBI Taxonomy" id="562"/>
    <lineage>
        <taxon>Bacteria</taxon>
        <taxon>Pseudomonadati</taxon>
        <taxon>Pseudomonadota</taxon>
        <taxon>Gammaproteobacteria</taxon>
        <taxon>Enterobacterales</taxon>
        <taxon>Enterobacteriaceae</taxon>
        <taxon>Escherichia</taxon>
    </lineage>
</organism>
<sequence length="421" mass="47192">MPTFIKLHSWKPYTLKSSMILEVITYILCFLSLIIAFVDNTFSIKIYNITAIVCLLSLILRGRQGNYNIKNIILPLSIFFIGLLDLIWYSIFKVDNSPFRATYHSYLNTAKIFIFGSFIVFLALTSQLKNKKESVLYILYSLSFIIAGYAMYINSIHEYDRISFGVGTATGAAYSTMLIGIVSGVAILYTKKNHPFLFLLNSCAVLYVLALTQTRATLLLFPGICAVTLIAYYNKSPKKFTSAIVLLIAILASIVIIFNKPIQNRYNEALNDLNSYTNANSVTSLGARLAMYEIGLDIFKKSPFSFRSAESRAESMNLLVAEHNRLRGALEFSNVHLHNEIIEAASLKGLMGIFSTLFLYYSLFYTAYKKRALGLLILTLGIVGIGLSDVIIWARSIPIIVISAIVLLLVINNRNNTINQE</sequence>
<dbReference type="GO" id="GO:0016874">
    <property type="term" value="F:ligase activity"/>
    <property type="evidence" value="ECO:0007669"/>
    <property type="project" value="UniProtKB-KW"/>
</dbReference>
<evidence type="ECO:0000256" key="4">
    <source>
        <dbReference type="ARBA" id="ARBA00023136"/>
    </source>
</evidence>
<dbReference type="InterPro" id="IPR007016">
    <property type="entry name" value="O-antigen_ligase-rel_domated"/>
</dbReference>
<dbReference type="Pfam" id="PF04932">
    <property type="entry name" value="Wzy_C"/>
    <property type="match status" value="1"/>
</dbReference>